<dbReference type="InParanoid" id="A0A6J0PJ36"/>
<dbReference type="InterPro" id="IPR050853">
    <property type="entry name" value="WD_repeat_DNA-damage-binding"/>
</dbReference>
<dbReference type="GO" id="GO:2000001">
    <property type="term" value="P:regulation of DNA damage checkpoint"/>
    <property type="evidence" value="ECO:0007669"/>
    <property type="project" value="TreeGrafter"/>
</dbReference>
<evidence type="ECO:0000256" key="4">
    <source>
        <dbReference type="ARBA" id="ARBA00022763"/>
    </source>
</evidence>
<dbReference type="GO" id="GO:0005634">
    <property type="term" value="C:nucleus"/>
    <property type="evidence" value="ECO:0007669"/>
    <property type="project" value="TreeGrafter"/>
</dbReference>
<dbReference type="RefSeq" id="XP_073111876.1">
    <property type="nucleotide sequence ID" value="XM_073255775.1"/>
</dbReference>
<dbReference type="RefSeq" id="XP_019705581.1">
    <property type="nucleotide sequence ID" value="XM_019850022.2"/>
</dbReference>
<keyword evidence="5" id="KW-0238">DNA-binding</keyword>
<feature type="repeat" description="WD" evidence="6">
    <location>
        <begin position="366"/>
        <end position="401"/>
    </location>
</feature>
<dbReference type="Gene3D" id="2.130.10.10">
    <property type="entry name" value="YVTN repeat-like/Quinoprotein amine dehydrogenase"/>
    <property type="match status" value="2"/>
</dbReference>
<evidence type="ECO:0000256" key="3">
    <source>
        <dbReference type="ARBA" id="ARBA00022737"/>
    </source>
</evidence>
<keyword evidence="4" id="KW-0227">DNA damage</keyword>
<evidence type="ECO:0000256" key="7">
    <source>
        <dbReference type="SAM" id="MobiDB-lite"/>
    </source>
</evidence>
<organism evidence="8 9">
    <name type="scientific">Elaeis guineensis var. tenera</name>
    <name type="common">Oil palm</name>
    <dbReference type="NCBI Taxonomy" id="51953"/>
    <lineage>
        <taxon>Eukaryota</taxon>
        <taxon>Viridiplantae</taxon>
        <taxon>Streptophyta</taxon>
        <taxon>Embryophyta</taxon>
        <taxon>Tracheophyta</taxon>
        <taxon>Spermatophyta</taxon>
        <taxon>Magnoliopsida</taxon>
        <taxon>Liliopsida</taxon>
        <taxon>Arecaceae</taxon>
        <taxon>Arecoideae</taxon>
        <taxon>Cocoseae</taxon>
        <taxon>Elaeidinae</taxon>
        <taxon>Elaeis</taxon>
    </lineage>
</organism>
<dbReference type="Pfam" id="PF00400">
    <property type="entry name" value="WD40"/>
    <property type="match status" value="3"/>
</dbReference>
<dbReference type="InterPro" id="IPR019775">
    <property type="entry name" value="WD40_repeat_CS"/>
</dbReference>
<feature type="compositionally biased region" description="Pro residues" evidence="7">
    <location>
        <begin position="64"/>
        <end position="83"/>
    </location>
</feature>
<dbReference type="PROSITE" id="PS50082">
    <property type="entry name" value="WD_REPEATS_2"/>
    <property type="match status" value="2"/>
</dbReference>
<accession>A0A6J0PJ36</accession>
<dbReference type="InterPro" id="IPR036322">
    <property type="entry name" value="WD40_repeat_dom_sf"/>
</dbReference>
<dbReference type="PANTHER" id="PTHR14773">
    <property type="entry name" value="WD REPEAT-CONTAINING PROTEIN 76"/>
    <property type="match status" value="1"/>
</dbReference>
<sequence length="494" mass="52891">MAPSSKLKQSSIDSFLRSKQTTSIPPLTPQPATAAASEYERIRQETIRRNQEFLQKLGIAAPKNPTPLPPKRTPKPHPSPAPSPSLRRSTRKRPFPAPSSSDDGADADADPAAPPDPSEPSFVDSSVFRYACDASDDSSVLSSKVHPSSSSIMGFRTVGKAFRDPSLAKIYSIDVCFLNKNRFLLAACGHGGFLSVYGGGGGEDGCDGDVEGEEKGERVEPLLSWKGSWSWISGVNFVEDNPMLMVSSSNDGFVVVWDITKQPALSSSCSPPVVAKLMELHAGGIFAMDRLGCSIATASKDSSVGISRLTPAGKLVAERKVTSHHSGVIRGVCFGDDVNKLADCGADGCICVLDTRLPEPCALTIKSEHSTGINTVEWCTRKSLLLSASKDPTLHLYDVRNSAGPVLKLEGHVESTTRSCYQIYRPCFVEGGKTIATPGQGSRKISLYDVDSGTMISQGMIGYDANLVVFTDGEEHPRLWSAGRQINQLCPLTV</sequence>
<name>A0A6J0PJ36_ELAGV</name>
<feature type="repeat" description="WD" evidence="6">
    <location>
        <begin position="225"/>
        <end position="267"/>
    </location>
</feature>
<comment type="similarity">
    <text evidence="1">Belongs to the WD repeat DDB2/WDR76 family.</text>
</comment>
<proteinExistence type="inferred from homology"/>
<feature type="compositionally biased region" description="Basic and acidic residues" evidence="7">
    <location>
        <begin position="38"/>
        <end position="51"/>
    </location>
</feature>
<dbReference type="InterPro" id="IPR001680">
    <property type="entry name" value="WD40_rpt"/>
</dbReference>
<dbReference type="InterPro" id="IPR015943">
    <property type="entry name" value="WD40/YVTN_repeat-like_dom_sf"/>
</dbReference>
<protein>
    <submittedName>
        <fullName evidence="9">Uncharacterized protein LOC105043567</fullName>
    </submittedName>
</protein>
<evidence type="ECO:0000256" key="1">
    <source>
        <dbReference type="ARBA" id="ARBA00005434"/>
    </source>
</evidence>
<dbReference type="OrthoDB" id="273771at2759"/>
<keyword evidence="3" id="KW-0677">Repeat</keyword>
<dbReference type="Proteomes" id="UP000504607">
    <property type="component" value="Chromosome 4"/>
</dbReference>
<evidence type="ECO:0000256" key="5">
    <source>
        <dbReference type="ARBA" id="ARBA00023125"/>
    </source>
</evidence>
<evidence type="ECO:0000313" key="9">
    <source>
        <dbReference type="RefSeq" id="XP_019705581.1"/>
    </source>
</evidence>
<dbReference type="PANTHER" id="PTHR14773:SF2">
    <property type="entry name" value="(WILD MALAYSIAN BANANA) HYPOTHETICAL PROTEIN"/>
    <property type="match status" value="1"/>
</dbReference>
<evidence type="ECO:0000256" key="2">
    <source>
        <dbReference type="ARBA" id="ARBA00022574"/>
    </source>
</evidence>
<dbReference type="SMART" id="SM00320">
    <property type="entry name" value="WD40"/>
    <property type="match status" value="3"/>
</dbReference>
<reference evidence="9" key="1">
    <citation type="submission" date="2025-08" db="UniProtKB">
        <authorList>
            <consortium name="RefSeq"/>
        </authorList>
    </citation>
    <scope>IDENTIFICATION</scope>
</reference>
<feature type="compositionally biased region" description="Polar residues" evidence="7">
    <location>
        <begin position="1"/>
        <end position="24"/>
    </location>
</feature>
<dbReference type="PROSITE" id="PS00678">
    <property type="entry name" value="WD_REPEATS_1"/>
    <property type="match status" value="1"/>
</dbReference>
<evidence type="ECO:0000256" key="6">
    <source>
        <dbReference type="PROSITE-ProRule" id="PRU00221"/>
    </source>
</evidence>
<dbReference type="SUPFAM" id="SSF50978">
    <property type="entry name" value="WD40 repeat-like"/>
    <property type="match status" value="1"/>
</dbReference>
<keyword evidence="8" id="KW-1185">Reference proteome</keyword>
<gene>
    <name evidence="9" type="primary">LOC105043567</name>
</gene>
<feature type="region of interest" description="Disordered" evidence="7">
    <location>
        <begin position="1"/>
        <end position="120"/>
    </location>
</feature>
<dbReference type="GeneID" id="105043567"/>
<keyword evidence="2 6" id="KW-0853">WD repeat</keyword>
<dbReference type="AlphaFoldDB" id="A0A6J0PJ36"/>
<dbReference type="GO" id="GO:0006974">
    <property type="term" value="P:DNA damage response"/>
    <property type="evidence" value="ECO:0007669"/>
    <property type="project" value="UniProtKB-KW"/>
</dbReference>
<evidence type="ECO:0000313" key="8">
    <source>
        <dbReference type="Proteomes" id="UP000504607"/>
    </source>
</evidence>
<dbReference type="GO" id="GO:0003677">
    <property type="term" value="F:DNA binding"/>
    <property type="evidence" value="ECO:0007669"/>
    <property type="project" value="UniProtKB-KW"/>
</dbReference>